<organism evidence="1 2">
    <name type="scientific">Heterorhabditis bacteriophora</name>
    <name type="common">Entomopathogenic nematode worm</name>
    <dbReference type="NCBI Taxonomy" id="37862"/>
    <lineage>
        <taxon>Eukaryota</taxon>
        <taxon>Metazoa</taxon>
        <taxon>Ecdysozoa</taxon>
        <taxon>Nematoda</taxon>
        <taxon>Chromadorea</taxon>
        <taxon>Rhabditida</taxon>
        <taxon>Rhabditina</taxon>
        <taxon>Rhabditomorpha</taxon>
        <taxon>Strongyloidea</taxon>
        <taxon>Heterorhabditidae</taxon>
        <taxon>Heterorhabditis</taxon>
    </lineage>
</organism>
<reference evidence="2" key="1">
    <citation type="submission" date="2016-11" db="UniProtKB">
        <authorList>
            <consortium name="WormBaseParasite"/>
        </authorList>
    </citation>
    <scope>IDENTIFICATION</scope>
</reference>
<name>A0A1I7X3D9_HETBA</name>
<dbReference type="AlphaFoldDB" id="A0A1I7X3D9"/>
<evidence type="ECO:0000313" key="1">
    <source>
        <dbReference type="Proteomes" id="UP000095283"/>
    </source>
</evidence>
<proteinExistence type="predicted"/>
<sequence length="62" mass="7016">MSPPSHPKGIDAVFYIKFSINSLLNAWIGQGNEARHVVIAHRYKMPRLEILRAMIASGRIQD</sequence>
<keyword evidence="1" id="KW-1185">Reference proteome</keyword>
<accession>A0A1I7X3D9</accession>
<dbReference type="Proteomes" id="UP000095283">
    <property type="component" value="Unplaced"/>
</dbReference>
<protein>
    <submittedName>
        <fullName evidence="2">Transcriptional regulator</fullName>
    </submittedName>
</protein>
<dbReference type="WBParaSite" id="Hba_11899">
    <property type="protein sequence ID" value="Hba_11899"/>
    <property type="gene ID" value="Hba_11899"/>
</dbReference>
<evidence type="ECO:0000313" key="2">
    <source>
        <dbReference type="WBParaSite" id="Hba_11899"/>
    </source>
</evidence>